<dbReference type="Proteomes" id="UP000076489">
    <property type="component" value="Unassembled WGS sequence"/>
</dbReference>
<proteinExistence type="predicted"/>
<sequence length="72" mass="8292">MPVTSEQALSRIRSNIFGYDDTPQEAKAGRVLKYLKRRVMRQRATAPRRTGQWSGLTRSELAQTGTCETDWY</sequence>
<dbReference type="EMBL" id="LUKJ01000002">
    <property type="protein sequence ID" value="KZN20527.1"/>
    <property type="molecule type" value="Genomic_DNA"/>
</dbReference>
<dbReference type="AlphaFoldDB" id="A0A161Z9Y0"/>
<accession>A0A161Z9Y0</accession>
<evidence type="ECO:0000313" key="2">
    <source>
        <dbReference type="Proteomes" id="UP000076489"/>
    </source>
</evidence>
<reference evidence="2" key="1">
    <citation type="submission" date="2016-03" db="EMBL/GenBank/DDBJ databases">
        <authorList>
            <person name="Ray J."/>
            <person name="Price M."/>
            <person name="Deutschbauer A."/>
        </authorList>
    </citation>
    <scope>NUCLEOTIDE SEQUENCE [LARGE SCALE GENOMIC DNA]</scope>
    <source>
        <strain evidence="2">FW300-N1B4</strain>
    </source>
</reference>
<dbReference type="RefSeq" id="WP_063340575.1">
    <property type="nucleotide sequence ID" value="NZ_LUKJ01000002.1"/>
</dbReference>
<organism evidence="1 2">
    <name type="scientific">Pseudomonas fluorescens</name>
    <dbReference type="NCBI Taxonomy" id="294"/>
    <lineage>
        <taxon>Bacteria</taxon>
        <taxon>Pseudomonadati</taxon>
        <taxon>Pseudomonadota</taxon>
        <taxon>Gammaproteobacteria</taxon>
        <taxon>Pseudomonadales</taxon>
        <taxon>Pseudomonadaceae</taxon>
        <taxon>Pseudomonas</taxon>
    </lineage>
</organism>
<evidence type="ECO:0000313" key="1">
    <source>
        <dbReference type="EMBL" id="KZN20527.1"/>
    </source>
</evidence>
<gene>
    <name evidence="1" type="ORF">A1D17_03015</name>
</gene>
<protein>
    <submittedName>
        <fullName evidence="1">Uncharacterized protein</fullName>
    </submittedName>
</protein>
<name>A0A161Z9Y0_PSEFL</name>
<dbReference type="OrthoDB" id="9967386at2"/>
<comment type="caution">
    <text evidence="1">The sequence shown here is derived from an EMBL/GenBank/DDBJ whole genome shotgun (WGS) entry which is preliminary data.</text>
</comment>
<reference evidence="1 2" key="2">
    <citation type="journal article" date="2018" name="Nature">
        <title>Mutant phenotypes for thousands of bacterial genes of unknown function.</title>
        <authorList>
            <person name="Price M.N."/>
            <person name="Wetmore K.M."/>
            <person name="Waters R.J."/>
            <person name="Callaghan M."/>
            <person name="Ray J."/>
            <person name="Liu H."/>
            <person name="Kuehl J.V."/>
            <person name="Melnyk R.A."/>
            <person name="Lamson J.S."/>
            <person name="Suh Y."/>
            <person name="Carlson H.K."/>
            <person name="Esquivel Z."/>
            <person name="Sadeeshkumar H."/>
            <person name="Chakraborty R."/>
            <person name="Zane G.M."/>
            <person name="Rubin B.E."/>
            <person name="Wall J.D."/>
            <person name="Visel A."/>
            <person name="Bristow J."/>
            <person name="Blow M.J."/>
            <person name="Arkin A.P."/>
            <person name="Deutschbauer A.M."/>
        </authorList>
    </citation>
    <scope>NUCLEOTIDE SEQUENCE [LARGE SCALE GENOMIC DNA]</scope>
    <source>
        <strain evidence="1 2">FW300-N1B4</strain>
    </source>
</reference>